<evidence type="ECO:0000313" key="4">
    <source>
        <dbReference type="Proteomes" id="UP001596091"/>
    </source>
</evidence>
<dbReference type="RefSeq" id="WP_263340934.1">
    <property type="nucleotide sequence ID" value="NZ_JAGSYH010000006.1"/>
</dbReference>
<organism evidence="3 4">
    <name type="scientific">Acidicapsa dinghuensis</name>
    <dbReference type="NCBI Taxonomy" id="2218256"/>
    <lineage>
        <taxon>Bacteria</taxon>
        <taxon>Pseudomonadati</taxon>
        <taxon>Acidobacteriota</taxon>
        <taxon>Terriglobia</taxon>
        <taxon>Terriglobales</taxon>
        <taxon>Acidobacteriaceae</taxon>
        <taxon>Acidicapsa</taxon>
    </lineage>
</organism>
<dbReference type="Pfam" id="PF03364">
    <property type="entry name" value="Polyketide_cyc"/>
    <property type="match status" value="1"/>
</dbReference>
<dbReference type="Gene3D" id="3.30.530.20">
    <property type="match status" value="1"/>
</dbReference>
<dbReference type="InterPro" id="IPR023393">
    <property type="entry name" value="START-like_dom_sf"/>
</dbReference>
<dbReference type="CDD" id="cd07820">
    <property type="entry name" value="SRPBCC_3"/>
    <property type="match status" value="1"/>
</dbReference>
<proteinExistence type="inferred from homology"/>
<reference evidence="4" key="1">
    <citation type="journal article" date="2019" name="Int. J. Syst. Evol. Microbiol.">
        <title>The Global Catalogue of Microorganisms (GCM) 10K type strain sequencing project: providing services to taxonomists for standard genome sequencing and annotation.</title>
        <authorList>
            <consortium name="The Broad Institute Genomics Platform"/>
            <consortium name="The Broad Institute Genome Sequencing Center for Infectious Disease"/>
            <person name="Wu L."/>
            <person name="Ma J."/>
        </authorList>
    </citation>
    <scope>NUCLEOTIDE SEQUENCE [LARGE SCALE GENOMIC DNA]</scope>
    <source>
        <strain evidence="4">JCM 4087</strain>
    </source>
</reference>
<sequence length="184" mass="21226">MRHTFSSEQWVPFPVELVFAFFANPANLPHLLPAWQRARVESSRLIAPPTRPVATDPALRFQSPAAGVGSEIVLSFRLMRGLFLRSRWLARITEFIWMSHFCDEQLSGPFAYWHHRHGITREVRESIDGTLVTDDVEYEPPMGPLGEFAHNSYIRPQLATLFAHRRKRLEEILPIAAAQSVRRR</sequence>
<dbReference type="Proteomes" id="UP001596091">
    <property type="component" value="Unassembled WGS sequence"/>
</dbReference>
<evidence type="ECO:0000313" key="3">
    <source>
        <dbReference type="EMBL" id="MFC5864083.1"/>
    </source>
</evidence>
<comment type="caution">
    <text evidence="3">The sequence shown here is derived from an EMBL/GenBank/DDBJ whole genome shotgun (WGS) entry which is preliminary data.</text>
</comment>
<dbReference type="EMBL" id="JBHSPH010000008">
    <property type="protein sequence ID" value="MFC5864083.1"/>
    <property type="molecule type" value="Genomic_DNA"/>
</dbReference>
<comment type="similarity">
    <text evidence="1">Belongs to the ribosome association toxin RatA family.</text>
</comment>
<feature type="domain" description="Coenzyme Q-binding protein COQ10 START" evidence="2">
    <location>
        <begin position="11"/>
        <end position="158"/>
    </location>
</feature>
<dbReference type="SUPFAM" id="SSF55961">
    <property type="entry name" value="Bet v1-like"/>
    <property type="match status" value="1"/>
</dbReference>
<protein>
    <submittedName>
        <fullName evidence="3">SRPBCC family protein</fullName>
    </submittedName>
</protein>
<accession>A0ABW1EL13</accession>
<evidence type="ECO:0000259" key="2">
    <source>
        <dbReference type="Pfam" id="PF03364"/>
    </source>
</evidence>
<keyword evidence="4" id="KW-1185">Reference proteome</keyword>
<evidence type="ECO:0000256" key="1">
    <source>
        <dbReference type="ARBA" id="ARBA00008918"/>
    </source>
</evidence>
<name>A0ABW1EL13_9BACT</name>
<gene>
    <name evidence="3" type="ORF">ACFPT7_17385</name>
</gene>
<dbReference type="InterPro" id="IPR005031">
    <property type="entry name" value="COQ10_START"/>
</dbReference>